<evidence type="ECO:0000313" key="2">
    <source>
        <dbReference type="EMBL" id="JAD73514.1"/>
    </source>
</evidence>
<keyword evidence="1" id="KW-0472">Membrane</keyword>
<keyword evidence="1" id="KW-0812">Transmembrane</keyword>
<evidence type="ECO:0000256" key="1">
    <source>
        <dbReference type="SAM" id="Phobius"/>
    </source>
</evidence>
<feature type="transmembrane region" description="Helical" evidence="1">
    <location>
        <begin position="5"/>
        <end position="21"/>
    </location>
</feature>
<protein>
    <submittedName>
        <fullName evidence="2">Uncharacterized protein</fullName>
    </submittedName>
</protein>
<accession>A0A0A9CB20</accession>
<reference evidence="2" key="2">
    <citation type="journal article" date="2015" name="Data Brief">
        <title>Shoot transcriptome of the giant reed, Arundo donax.</title>
        <authorList>
            <person name="Barrero R.A."/>
            <person name="Guerrero F.D."/>
            <person name="Moolhuijzen P."/>
            <person name="Goolsby J.A."/>
            <person name="Tidwell J."/>
            <person name="Bellgard S.E."/>
            <person name="Bellgard M.I."/>
        </authorList>
    </citation>
    <scope>NUCLEOTIDE SEQUENCE</scope>
    <source>
        <tissue evidence="2">Shoot tissue taken approximately 20 cm above the soil surface</tissue>
    </source>
</reference>
<reference evidence="2" key="1">
    <citation type="submission" date="2014-09" db="EMBL/GenBank/DDBJ databases">
        <authorList>
            <person name="Magalhaes I.L.F."/>
            <person name="Oliveira U."/>
            <person name="Santos F.R."/>
            <person name="Vidigal T.H.D.A."/>
            <person name="Brescovit A.D."/>
            <person name="Santos A.J."/>
        </authorList>
    </citation>
    <scope>NUCLEOTIDE SEQUENCE</scope>
    <source>
        <tissue evidence="2">Shoot tissue taken approximately 20 cm above the soil surface</tissue>
    </source>
</reference>
<proteinExistence type="predicted"/>
<organism evidence="2">
    <name type="scientific">Arundo donax</name>
    <name type="common">Giant reed</name>
    <name type="synonym">Donax arundinaceus</name>
    <dbReference type="NCBI Taxonomy" id="35708"/>
    <lineage>
        <taxon>Eukaryota</taxon>
        <taxon>Viridiplantae</taxon>
        <taxon>Streptophyta</taxon>
        <taxon>Embryophyta</taxon>
        <taxon>Tracheophyta</taxon>
        <taxon>Spermatophyta</taxon>
        <taxon>Magnoliopsida</taxon>
        <taxon>Liliopsida</taxon>
        <taxon>Poales</taxon>
        <taxon>Poaceae</taxon>
        <taxon>PACMAD clade</taxon>
        <taxon>Arundinoideae</taxon>
        <taxon>Arundineae</taxon>
        <taxon>Arundo</taxon>
    </lineage>
</organism>
<sequence length="48" mass="5540">MESIVLFISIYCVIFLLVFLRNNSKFFLSPSSILSELIIMKLIVTLVM</sequence>
<keyword evidence="1" id="KW-1133">Transmembrane helix</keyword>
<dbReference type="AlphaFoldDB" id="A0A0A9CB20"/>
<name>A0A0A9CB20_ARUDO</name>
<dbReference type="EMBL" id="GBRH01224381">
    <property type="protein sequence ID" value="JAD73514.1"/>
    <property type="molecule type" value="Transcribed_RNA"/>
</dbReference>